<evidence type="ECO:0000313" key="3">
    <source>
        <dbReference type="Proteomes" id="UP000006365"/>
    </source>
</evidence>
<dbReference type="InterPro" id="IPR036286">
    <property type="entry name" value="LexA/Signal_pep-like_sf"/>
</dbReference>
<dbReference type="SUPFAM" id="SSF51306">
    <property type="entry name" value="LexA/Signal peptidase"/>
    <property type="match status" value="1"/>
</dbReference>
<dbReference type="GO" id="GO:0006465">
    <property type="term" value="P:signal peptide processing"/>
    <property type="evidence" value="ECO:0007669"/>
    <property type="project" value="InterPro"/>
</dbReference>
<evidence type="ECO:0000259" key="1">
    <source>
        <dbReference type="Pfam" id="PF10502"/>
    </source>
</evidence>
<dbReference type="EMBL" id="CP002364">
    <property type="protein sequence ID" value="ADW16344.1"/>
    <property type="molecule type" value="Genomic_DNA"/>
</dbReference>
<proteinExistence type="predicted"/>
<sequence>MAANPNSASPDRDWRLNRHERVVALIVLASCLLGSWLPGQITVATSASLDHRVFLLRPVPAQIETGDYLVFRHRDLAQVRQGLNANRERMIKRVGCRPGGWLQVDAEHRFTCDGRPLGQALATDNQGRPLPRFTHNGPVPTGQLFLVGTHPRSYDSRYFGFVDAREILHQALPLW</sequence>
<feature type="domain" description="Peptidase S26" evidence="1">
    <location>
        <begin position="44"/>
        <end position="172"/>
    </location>
</feature>
<reference evidence="2 3" key="1">
    <citation type="journal article" date="2011" name="Stand. Genomic Sci.">
        <title>Complete genome sequence of Desulfobulbus propionicus type strain (1pr3).</title>
        <authorList>
            <person name="Pagani I."/>
            <person name="Lapidus A."/>
            <person name="Nolan M."/>
            <person name="Lucas S."/>
            <person name="Hammon N."/>
            <person name="Deshpande S."/>
            <person name="Cheng J.F."/>
            <person name="Chertkov O."/>
            <person name="Davenport K."/>
            <person name="Tapia R."/>
            <person name="Han C."/>
            <person name="Goodwin L."/>
            <person name="Pitluck S."/>
            <person name="Liolios K."/>
            <person name="Mavromatis K."/>
            <person name="Ivanova N."/>
            <person name="Mikhailova N."/>
            <person name="Pati A."/>
            <person name="Chen A."/>
            <person name="Palaniappan K."/>
            <person name="Land M."/>
            <person name="Hauser L."/>
            <person name="Chang Y.J."/>
            <person name="Jeffries C.D."/>
            <person name="Detter J.C."/>
            <person name="Brambilla E."/>
            <person name="Kannan K.P."/>
            <person name="Djao O.D."/>
            <person name="Rohde M."/>
            <person name="Pukall R."/>
            <person name="Spring S."/>
            <person name="Goker M."/>
            <person name="Sikorski J."/>
            <person name="Woyke T."/>
            <person name="Bristow J."/>
            <person name="Eisen J.A."/>
            <person name="Markowitz V."/>
            <person name="Hugenholtz P."/>
            <person name="Kyrpides N.C."/>
            <person name="Klenk H.P."/>
        </authorList>
    </citation>
    <scope>NUCLEOTIDE SEQUENCE [LARGE SCALE GENOMIC DNA]</scope>
    <source>
        <strain evidence="3">ATCC 33891 / DSM 2032 / 1pr3</strain>
    </source>
</reference>
<organism evidence="2 3">
    <name type="scientific">Desulfobulbus propionicus (strain ATCC 33891 / DSM 2032 / VKM B-1956 / 1pr3)</name>
    <dbReference type="NCBI Taxonomy" id="577650"/>
    <lineage>
        <taxon>Bacteria</taxon>
        <taxon>Pseudomonadati</taxon>
        <taxon>Thermodesulfobacteriota</taxon>
        <taxon>Desulfobulbia</taxon>
        <taxon>Desulfobulbales</taxon>
        <taxon>Desulfobulbaceae</taxon>
        <taxon>Desulfobulbus</taxon>
    </lineage>
</organism>
<keyword evidence="3" id="KW-1185">Reference proteome</keyword>
<dbReference type="RefSeq" id="WP_015722892.1">
    <property type="nucleotide sequence ID" value="NC_014972.1"/>
</dbReference>
<dbReference type="InterPro" id="IPR019533">
    <property type="entry name" value="Peptidase_S26"/>
</dbReference>
<dbReference type="GO" id="GO:0004252">
    <property type="term" value="F:serine-type endopeptidase activity"/>
    <property type="evidence" value="ECO:0007669"/>
    <property type="project" value="InterPro"/>
</dbReference>
<accession>A0A7U4DMU6</accession>
<dbReference type="Pfam" id="PF10502">
    <property type="entry name" value="Peptidase_S26"/>
    <property type="match status" value="1"/>
</dbReference>
<name>A0A7U4DMU6_DESPD</name>
<protein>
    <submittedName>
        <fullName evidence="2">Peptidase S26, conserved region</fullName>
    </submittedName>
</protein>
<dbReference type="KEGG" id="dpr:Despr_0155"/>
<dbReference type="Gene3D" id="2.10.109.10">
    <property type="entry name" value="Umud Fragment, subunit A"/>
    <property type="match status" value="1"/>
</dbReference>
<dbReference type="AlphaFoldDB" id="A0A7U4DMU6"/>
<evidence type="ECO:0000313" key="2">
    <source>
        <dbReference type="EMBL" id="ADW16344.1"/>
    </source>
</evidence>
<dbReference type="Proteomes" id="UP000006365">
    <property type="component" value="Chromosome"/>
</dbReference>
<gene>
    <name evidence="2" type="ordered locus">Despr_0155</name>
</gene>